<dbReference type="Pfam" id="PF08069">
    <property type="entry name" value="Ribosomal_S13_N"/>
    <property type="match status" value="1"/>
</dbReference>
<feature type="domain" description="Small ribosomal subunit protein uS15 N-terminal" evidence="7">
    <location>
        <begin position="1"/>
        <end position="60"/>
    </location>
</feature>
<dbReference type="EMBL" id="KF900817">
    <property type="protein sequence ID" value="AIF07999.1"/>
    <property type="molecule type" value="Genomic_DNA"/>
</dbReference>
<dbReference type="InterPro" id="IPR023029">
    <property type="entry name" value="Ribosomal_uS15_arc_euk"/>
</dbReference>
<dbReference type="CDD" id="cd00353">
    <property type="entry name" value="Ribosomal_S15p_S13e"/>
    <property type="match status" value="1"/>
</dbReference>
<evidence type="ECO:0000256" key="1">
    <source>
        <dbReference type="ARBA" id="ARBA00008434"/>
    </source>
</evidence>
<name>A0A075GW75_9ARCH</name>
<dbReference type="FunFam" id="1.10.287.10:FF:000003">
    <property type="entry name" value="40S ribosomal protein S13"/>
    <property type="match status" value="1"/>
</dbReference>
<evidence type="ECO:0000256" key="3">
    <source>
        <dbReference type="ARBA" id="ARBA00023274"/>
    </source>
</evidence>
<dbReference type="Pfam" id="PF00312">
    <property type="entry name" value="Ribosomal_S15"/>
    <property type="match status" value="1"/>
</dbReference>
<dbReference type="InterPro" id="IPR009068">
    <property type="entry name" value="uS15_NS1_RNA-bd_sf"/>
</dbReference>
<proteinExistence type="inferred from homology"/>
<dbReference type="GO" id="GO:0003735">
    <property type="term" value="F:structural constituent of ribosome"/>
    <property type="evidence" value="ECO:0007669"/>
    <property type="project" value="InterPro"/>
</dbReference>
<evidence type="ECO:0000259" key="7">
    <source>
        <dbReference type="SMART" id="SM01386"/>
    </source>
</evidence>
<evidence type="ECO:0000256" key="6">
    <source>
        <dbReference type="SAM" id="MobiDB-lite"/>
    </source>
</evidence>
<dbReference type="PANTHER" id="PTHR11885">
    <property type="entry name" value="RIBOSOMAL PROTEIN S15P/S13E"/>
    <property type="match status" value="1"/>
</dbReference>
<dbReference type="Gene3D" id="1.10.287.10">
    <property type="entry name" value="S15/NS1, RNA-binding"/>
    <property type="match status" value="1"/>
</dbReference>
<sequence length="149" mass="17292">MGRLHSHNYGKSHSTRPLNPKAPSWITQDPKEIEELIIKYAKDDLSASQIGIKLRDQHSIPLVKPVIKKTITRVLEENDLKTDLPEDLNNIVMKAIGLQKHLKINKKDNRNIRSLELIEAKVHRLSVYYKKMGRIPQKWKYKALVAQLE</sequence>
<dbReference type="AlphaFoldDB" id="A0A075GW75"/>
<dbReference type="SMART" id="SM01387">
    <property type="entry name" value="Ribosomal_S15"/>
    <property type="match status" value="1"/>
</dbReference>
<gene>
    <name evidence="8" type="primary">RP-S15</name>
    <name evidence="4" type="synonym">rps15</name>
    <name evidence="8" type="synonym">rpsO</name>
</gene>
<dbReference type="GO" id="GO:0022627">
    <property type="term" value="C:cytosolic small ribosomal subunit"/>
    <property type="evidence" value="ECO:0007669"/>
    <property type="project" value="TreeGrafter"/>
</dbReference>
<feature type="region of interest" description="Disordered" evidence="6">
    <location>
        <begin position="1"/>
        <end position="25"/>
    </location>
</feature>
<keyword evidence="2 4" id="KW-0689">Ribosomal protein</keyword>
<dbReference type="PANTHER" id="PTHR11885:SF6">
    <property type="entry name" value="SMALL RIBOSOMAL SUBUNIT PROTEIN US15"/>
    <property type="match status" value="1"/>
</dbReference>
<dbReference type="NCBIfam" id="NF006331">
    <property type="entry name" value="PRK08561.1"/>
    <property type="match status" value="1"/>
</dbReference>
<evidence type="ECO:0000313" key="8">
    <source>
        <dbReference type="EMBL" id="AIF07999.1"/>
    </source>
</evidence>
<dbReference type="Gene3D" id="4.10.860.130">
    <property type="match status" value="1"/>
</dbReference>
<dbReference type="HAMAP" id="MF_01343_A">
    <property type="entry name" value="Ribosomal_uS15_A"/>
    <property type="match status" value="1"/>
</dbReference>
<comment type="subunit">
    <text evidence="4">Part of the 30S ribosomal subunit.</text>
</comment>
<accession>A0A075GW75</accession>
<feature type="compositionally biased region" description="Basic residues" evidence="6">
    <location>
        <begin position="1"/>
        <end position="14"/>
    </location>
</feature>
<evidence type="ECO:0000256" key="5">
    <source>
        <dbReference type="RuleBase" id="RU003919"/>
    </source>
</evidence>
<dbReference type="GO" id="GO:0006412">
    <property type="term" value="P:translation"/>
    <property type="evidence" value="ECO:0007669"/>
    <property type="project" value="UniProtKB-UniRule"/>
</dbReference>
<evidence type="ECO:0000256" key="2">
    <source>
        <dbReference type="ARBA" id="ARBA00022980"/>
    </source>
</evidence>
<keyword evidence="3 4" id="KW-0687">Ribonucleoprotein</keyword>
<dbReference type="GO" id="GO:0070181">
    <property type="term" value="F:small ribosomal subunit rRNA binding"/>
    <property type="evidence" value="ECO:0007669"/>
    <property type="project" value="TreeGrafter"/>
</dbReference>
<reference evidence="8" key="1">
    <citation type="journal article" date="2014" name="Genome Biol. Evol.">
        <title>Pangenome evidence for extensive interdomain horizontal transfer affecting lineage core and shell genes in uncultured planktonic thaumarchaeota and euryarchaeota.</title>
        <authorList>
            <person name="Deschamps P."/>
            <person name="Zivanovic Y."/>
            <person name="Moreira D."/>
            <person name="Rodriguez-Valera F."/>
            <person name="Lopez-Garcia P."/>
        </authorList>
    </citation>
    <scope>NUCLEOTIDE SEQUENCE</scope>
</reference>
<organism evidence="8">
    <name type="scientific">uncultured marine thaumarchaeote KM3_26_A01</name>
    <dbReference type="NCBI Taxonomy" id="1456106"/>
    <lineage>
        <taxon>Archaea</taxon>
        <taxon>Nitrososphaerota</taxon>
        <taxon>environmental samples</taxon>
    </lineage>
</organism>
<dbReference type="PROSITE" id="PS00362">
    <property type="entry name" value="RIBOSOMAL_S15"/>
    <property type="match status" value="1"/>
</dbReference>
<protein>
    <recommendedName>
        <fullName evidence="4">Small ribosomal subunit protein uS15</fullName>
    </recommendedName>
</protein>
<dbReference type="InterPro" id="IPR000589">
    <property type="entry name" value="Ribosomal_uS15"/>
</dbReference>
<comment type="similarity">
    <text evidence="1 4 5">Belongs to the universal ribosomal protein uS15 family.</text>
</comment>
<dbReference type="SMART" id="SM01386">
    <property type="entry name" value="Ribosomal_S13_N"/>
    <property type="match status" value="1"/>
</dbReference>
<evidence type="ECO:0000256" key="4">
    <source>
        <dbReference type="HAMAP-Rule" id="MF_01343"/>
    </source>
</evidence>
<dbReference type="InterPro" id="IPR012606">
    <property type="entry name" value="Ribosomal_uS15_N"/>
</dbReference>
<dbReference type="SUPFAM" id="SSF47060">
    <property type="entry name" value="S15/NS1 RNA-binding domain"/>
    <property type="match status" value="1"/>
</dbReference>